<organism evidence="11 12">
    <name type="scientific">Pseudoalteromonas piratica</name>
    <dbReference type="NCBI Taxonomy" id="1348114"/>
    <lineage>
        <taxon>Bacteria</taxon>
        <taxon>Pseudomonadati</taxon>
        <taxon>Pseudomonadota</taxon>
        <taxon>Gammaproteobacteria</taxon>
        <taxon>Alteromonadales</taxon>
        <taxon>Pseudoalteromonadaceae</taxon>
        <taxon>Pseudoalteromonas</taxon>
    </lineage>
</organism>
<dbReference type="GO" id="GO:0007165">
    <property type="term" value="P:signal transduction"/>
    <property type="evidence" value="ECO:0007669"/>
    <property type="project" value="UniProtKB-KW"/>
</dbReference>
<dbReference type="RefSeq" id="WP_040135466.1">
    <property type="nucleotide sequence ID" value="NZ_CP009889.1"/>
</dbReference>
<dbReference type="GO" id="GO:0016020">
    <property type="term" value="C:membrane"/>
    <property type="evidence" value="ECO:0007669"/>
    <property type="project" value="UniProtKB-SubCell"/>
</dbReference>
<protein>
    <recommendedName>
        <fullName evidence="13">Chemotaxis protein</fullName>
    </recommendedName>
</protein>
<evidence type="ECO:0000256" key="4">
    <source>
        <dbReference type="ARBA" id="ARBA00023136"/>
    </source>
</evidence>
<dbReference type="GO" id="GO:0006935">
    <property type="term" value="P:chemotaxis"/>
    <property type="evidence" value="ECO:0007669"/>
    <property type="project" value="InterPro"/>
</dbReference>
<dbReference type="SMART" id="SM00304">
    <property type="entry name" value="HAMP"/>
    <property type="match status" value="1"/>
</dbReference>
<dbReference type="AlphaFoldDB" id="A0A0A7ELC8"/>
<evidence type="ECO:0000313" key="12">
    <source>
        <dbReference type="Proteomes" id="UP000030341"/>
    </source>
</evidence>
<dbReference type="Proteomes" id="UP000030341">
    <property type="component" value="Chromosome 2"/>
</dbReference>
<reference evidence="11 12" key="1">
    <citation type="submission" date="2014-11" db="EMBL/GenBank/DDBJ databases">
        <title>Complete Genome Sequence of Pseudoalteromonas sp. Strain OCN003 Isolated from Kaneohe Bay, Oahu, Hawaii.</title>
        <authorList>
            <person name="Beurmann S."/>
            <person name="Videau P."/>
            <person name="Ushijima B."/>
            <person name="Smith A.M."/>
            <person name="Aeby G.S."/>
            <person name="Callahan S.M."/>
            <person name="Belcaid M."/>
        </authorList>
    </citation>
    <scope>NUCLEOTIDE SEQUENCE [LARGE SCALE GENOMIC DNA]</scope>
    <source>
        <strain evidence="11 12">OCN003</strain>
    </source>
</reference>
<dbReference type="GO" id="GO:0004888">
    <property type="term" value="F:transmembrane signaling receptor activity"/>
    <property type="evidence" value="ECO:0007669"/>
    <property type="project" value="InterPro"/>
</dbReference>
<dbReference type="SMART" id="SM00283">
    <property type="entry name" value="MA"/>
    <property type="match status" value="1"/>
</dbReference>
<proteinExistence type="inferred from homology"/>
<evidence type="ECO:0008006" key="13">
    <source>
        <dbReference type="Google" id="ProtNLM"/>
    </source>
</evidence>
<dbReference type="InterPro" id="IPR004089">
    <property type="entry name" value="MCPsignal_dom"/>
</dbReference>
<keyword evidence="12" id="KW-1185">Reference proteome</keyword>
<dbReference type="InterPro" id="IPR004090">
    <property type="entry name" value="Chemotax_Me-accpt_rcpt"/>
</dbReference>
<feature type="domain" description="HAMP" evidence="10">
    <location>
        <begin position="220"/>
        <end position="273"/>
    </location>
</feature>
<dbReference type="Pfam" id="PF00015">
    <property type="entry name" value="MCPsignal"/>
    <property type="match status" value="1"/>
</dbReference>
<dbReference type="CDD" id="cd06225">
    <property type="entry name" value="HAMP"/>
    <property type="match status" value="1"/>
</dbReference>
<evidence type="ECO:0000256" key="7">
    <source>
        <dbReference type="PROSITE-ProRule" id="PRU00284"/>
    </source>
</evidence>
<dbReference type="PANTHER" id="PTHR32089:SF119">
    <property type="entry name" value="METHYL-ACCEPTING CHEMOTAXIS PROTEIN CTPL"/>
    <property type="match status" value="1"/>
</dbReference>
<comment type="subcellular location">
    <subcellularLocation>
        <location evidence="1">Membrane</location>
        <topology evidence="1">Multi-pass membrane protein</topology>
    </subcellularLocation>
</comment>
<evidence type="ECO:0000256" key="1">
    <source>
        <dbReference type="ARBA" id="ARBA00004141"/>
    </source>
</evidence>
<evidence type="ECO:0000259" key="9">
    <source>
        <dbReference type="PROSITE" id="PS50111"/>
    </source>
</evidence>
<keyword evidence="4 8" id="KW-0472">Membrane</keyword>
<dbReference type="STRING" id="1348114.OM33_17420"/>
<dbReference type="InterPro" id="IPR003660">
    <property type="entry name" value="HAMP_dom"/>
</dbReference>
<evidence type="ECO:0000256" key="8">
    <source>
        <dbReference type="SAM" id="Phobius"/>
    </source>
</evidence>
<evidence type="ECO:0000259" key="10">
    <source>
        <dbReference type="PROSITE" id="PS50885"/>
    </source>
</evidence>
<keyword evidence="2 8" id="KW-0812">Transmembrane</keyword>
<gene>
    <name evidence="11" type="ORF">OM33_17420</name>
</gene>
<keyword evidence="5 7" id="KW-0807">Transducer</keyword>
<feature type="transmembrane region" description="Helical" evidence="8">
    <location>
        <begin position="199"/>
        <end position="218"/>
    </location>
</feature>
<evidence type="ECO:0000256" key="6">
    <source>
        <dbReference type="ARBA" id="ARBA00029447"/>
    </source>
</evidence>
<dbReference type="Gene3D" id="1.10.287.950">
    <property type="entry name" value="Methyl-accepting chemotaxis protein"/>
    <property type="match status" value="1"/>
</dbReference>
<dbReference type="Pfam" id="PF00672">
    <property type="entry name" value="HAMP"/>
    <property type="match status" value="1"/>
</dbReference>
<dbReference type="HOGENOM" id="CLU_000445_107_27_6"/>
<dbReference type="PROSITE" id="PS50111">
    <property type="entry name" value="CHEMOTAXIS_TRANSDUC_2"/>
    <property type="match status" value="1"/>
</dbReference>
<evidence type="ECO:0000256" key="2">
    <source>
        <dbReference type="ARBA" id="ARBA00022692"/>
    </source>
</evidence>
<comment type="similarity">
    <text evidence="6">Belongs to the methyl-accepting chemotaxis (MCP) protein family.</text>
</comment>
<dbReference type="OrthoDB" id="7054443at2"/>
<keyword evidence="3 8" id="KW-1133">Transmembrane helix</keyword>
<dbReference type="CDD" id="cd11386">
    <property type="entry name" value="MCP_signal"/>
    <property type="match status" value="1"/>
</dbReference>
<evidence type="ECO:0000313" key="11">
    <source>
        <dbReference type="EMBL" id="AIY66876.1"/>
    </source>
</evidence>
<dbReference type="SUPFAM" id="SSF58104">
    <property type="entry name" value="Methyl-accepting chemotaxis protein (MCP) signaling domain"/>
    <property type="match status" value="1"/>
</dbReference>
<evidence type="ECO:0000256" key="3">
    <source>
        <dbReference type="ARBA" id="ARBA00022989"/>
    </source>
</evidence>
<dbReference type="FunFam" id="1.10.287.950:FF:000001">
    <property type="entry name" value="Methyl-accepting chemotaxis sensory transducer"/>
    <property type="match status" value="1"/>
</dbReference>
<dbReference type="EMBL" id="CP009889">
    <property type="protein sequence ID" value="AIY66876.1"/>
    <property type="molecule type" value="Genomic_DNA"/>
</dbReference>
<accession>A0A0A7ELC8</accession>
<dbReference type="eggNOG" id="COG0840">
    <property type="taxonomic scope" value="Bacteria"/>
</dbReference>
<dbReference type="PRINTS" id="PR00260">
    <property type="entry name" value="CHEMTRNSDUCR"/>
</dbReference>
<feature type="transmembrane region" description="Helical" evidence="8">
    <location>
        <begin position="14"/>
        <end position="34"/>
    </location>
</feature>
<feature type="domain" description="Methyl-accepting transducer" evidence="9">
    <location>
        <begin position="278"/>
        <end position="514"/>
    </location>
</feature>
<dbReference type="PROSITE" id="PS50885">
    <property type="entry name" value="HAMP"/>
    <property type="match status" value="1"/>
</dbReference>
<sequence length="550" mass="59802">MSKLLSNISVRNKINVLSGTLLFALIFFASFEIYKLTTIKTNFEKYSDVAVALEVTTLEINRDTNYVSRLNRSIMLGDNYHQNMSKMRERINNIKNLFDSLETIQAKDPNIDNRLAQMIRQSKSSTMRFLNQSLQLVQSLSADSSKQALENAWQTYKTDLSPLAASARDEFSTLDDLIDSKKNMIENSTSESIESSVSASMYFAVIVTAIAAFLSWLITNNIIAPLFTLRESINEISSTNDLTKRTNLVSRDELGAVSHAFDTLIDNFHKTLQQVVDASMQVHNASSLLAQSSENTNTLITEQRQETDMVATAVNEMAITANEVSRNAADTASGAIDANNQAENGQQVVETTISSIGTLAEQIDNAAVSIDKLSNDSQEIGRVLDVIRGIAEQTNLLALNAAIEAARAGEQGRGFAVVADEVRSLASRTESSIQEIQQMIESLQSGSKDAVALMQQSKHQAENSVANATQAGEALALITSAVAMINDMAAQIATAAEEQTSVNEEINRNVVNISNISDNTAKEAASTSSASTELAELASELKNQVALFKV</sequence>
<evidence type="ECO:0000256" key="5">
    <source>
        <dbReference type="ARBA" id="ARBA00023224"/>
    </source>
</evidence>
<name>A0A0A7ELC8_9GAMM</name>
<dbReference type="KEGG" id="pseo:OM33_17420"/>
<dbReference type="PANTHER" id="PTHR32089">
    <property type="entry name" value="METHYL-ACCEPTING CHEMOTAXIS PROTEIN MCPB"/>
    <property type="match status" value="1"/>
</dbReference>